<comment type="subcellular location">
    <subcellularLocation>
        <location evidence="1">Membrane</location>
        <topology evidence="1">Multi-pass membrane protein</topology>
    </subcellularLocation>
</comment>
<evidence type="ECO:0008006" key="11">
    <source>
        <dbReference type="Google" id="ProtNLM"/>
    </source>
</evidence>
<evidence type="ECO:0000256" key="6">
    <source>
        <dbReference type="ARBA" id="ARBA00023136"/>
    </source>
</evidence>
<keyword evidence="4" id="KW-0677">Repeat</keyword>
<evidence type="ECO:0000256" key="1">
    <source>
        <dbReference type="ARBA" id="ARBA00004141"/>
    </source>
</evidence>
<dbReference type="SMART" id="SM00679">
    <property type="entry name" value="CTNS"/>
    <property type="match status" value="1"/>
</dbReference>
<feature type="transmembrane region" description="Helical" evidence="8">
    <location>
        <begin position="70"/>
        <end position="91"/>
    </location>
</feature>
<evidence type="ECO:0000256" key="8">
    <source>
        <dbReference type="SAM" id="Phobius"/>
    </source>
</evidence>
<dbReference type="InterPro" id="IPR016817">
    <property type="entry name" value="MannP-dilichol_defect-1"/>
</dbReference>
<evidence type="ECO:0000256" key="5">
    <source>
        <dbReference type="ARBA" id="ARBA00022989"/>
    </source>
</evidence>
<reference evidence="9 10" key="1">
    <citation type="submission" date="2017-12" db="EMBL/GenBank/DDBJ databases">
        <title>Hemimetabolous genomes reveal molecular basis of termite eusociality.</title>
        <authorList>
            <person name="Harrison M.C."/>
            <person name="Jongepier E."/>
            <person name="Robertson H.M."/>
            <person name="Arning N."/>
            <person name="Bitard-Feildel T."/>
            <person name="Chao H."/>
            <person name="Childers C.P."/>
            <person name="Dinh H."/>
            <person name="Doddapaneni H."/>
            <person name="Dugan S."/>
            <person name="Gowin J."/>
            <person name="Greiner C."/>
            <person name="Han Y."/>
            <person name="Hu H."/>
            <person name="Hughes D.S.T."/>
            <person name="Huylmans A.-K."/>
            <person name="Kemena C."/>
            <person name="Kremer L.P.M."/>
            <person name="Lee S.L."/>
            <person name="Lopez-Ezquerra A."/>
            <person name="Mallet L."/>
            <person name="Monroy-Kuhn J.M."/>
            <person name="Moser A."/>
            <person name="Murali S.C."/>
            <person name="Muzny D.M."/>
            <person name="Otani S."/>
            <person name="Piulachs M.-D."/>
            <person name="Poelchau M."/>
            <person name="Qu J."/>
            <person name="Schaub F."/>
            <person name="Wada-Katsumata A."/>
            <person name="Worley K.C."/>
            <person name="Xie Q."/>
            <person name="Ylla G."/>
            <person name="Poulsen M."/>
            <person name="Gibbs R.A."/>
            <person name="Schal C."/>
            <person name="Richards S."/>
            <person name="Belles X."/>
            <person name="Korb J."/>
            <person name="Bornberg-Bauer E."/>
        </authorList>
    </citation>
    <scope>NUCLEOTIDE SEQUENCE [LARGE SCALE GENOMIC DNA]</scope>
    <source>
        <tissue evidence="9">Whole body</tissue>
    </source>
</reference>
<gene>
    <name evidence="9" type="ORF">B7P43_G10542</name>
</gene>
<dbReference type="InterPro" id="IPR006603">
    <property type="entry name" value="PQ-loop_rpt"/>
</dbReference>
<dbReference type="Proteomes" id="UP000235965">
    <property type="component" value="Unassembled WGS sequence"/>
</dbReference>
<proteinExistence type="inferred from homology"/>
<evidence type="ECO:0000313" key="9">
    <source>
        <dbReference type="EMBL" id="PNF39608.1"/>
    </source>
</evidence>
<comment type="caution">
    <text evidence="9">The sequence shown here is derived from an EMBL/GenBank/DDBJ whole genome shotgun (WGS) entry which is preliminary data.</text>
</comment>
<keyword evidence="3 8" id="KW-0812">Transmembrane</keyword>
<dbReference type="Pfam" id="PF04193">
    <property type="entry name" value="PQ-loop"/>
    <property type="match status" value="1"/>
</dbReference>
<dbReference type="AlphaFoldDB" id="A0A2J7RFK0"/>
<dbReference type="EMBL" id="NEVH01004412">
    <property type="protein sequence ID" value="PNF39608.1"/>
    <property type="molecule type" value="Genomic_DNA"/>
</dbReference>
<comment type="similarity">
    <text evidence="7">Belongs to the MPDU1 (TC 2.A.43.3) family.</text>
</comment>
<keyword evidence="2" id="KW-0813">Transport</keyword>
<evidence type="ECO:0000256" key="4">
    <source>
        <dbReference type="ARBA" id="ARBA00022737"/>
    </source>
</evidence>
<evidence type="ECO:0000256" key="2">
    <source>
        <dbReference type="ARBA" id="ARBA00022448"/>
    </source>
</evidence>
<name>A0A2J7RFK0_9NEOP</name>
<keyword evidence="10" id="KW-1185">Reference proteome</keyword>
<dbReference type="STRING" id="105785.A0A2J7RFK0"/>
<keyword evidence="6 8" id="KW-0472">Membrane</keyword>
<dbReference type="GO" id="GO:0016020">
    <property type="term" value="C:membrane"/>
    <property type="evidence" value="ECO:0007669"/>
    <property type="project" value="UniProtKB-SubCell"/>
</dbReference>
<dbReference type="PANTHER" id="PTHR12226">
    <property type="entry name" value="MANNOSE-P-DOLICHOL UTILIZATION DEFECT 1 LEC35 -RELATED"/>
    <property type="match status" value="1"/>
</dbReference>
<dbReference type="Gene3D" id="1.20.1280.290">
    <property type="match status" value="1"/>
</dbReference>
<organism evidence="9 10">
    <name type="scientific">Cryptotermes secundus</name>
    <dbReference type="NCBI Taxonomy" id="105785"/>
    <lineage>
        <taxon>Eukaryota</taxon>
        <taxon>Metazoa</taxon>
        <taxon>Ecdysozoa</taxon>
        <taxon>Arthropoda</taxon>
        <taxon>Hexapoda</taxon>
        <taxon>Insecta</taxon>
        <taxon>Pterygota</taxon>
        <taxon>Neoptera</taxon>
        <taxon>Polyneoptera</taxon>
        <taxon>Dictyoptera</taxon>
        <taxon>Blattodea</taxon>
        <taxon>Blattoidea</taxon>
        <taxon>Termitoidae</taxon>
        <taxon>Kalotermitidae</taxon>
        <taxon>Cryptotermitinae</taxon>
        <taxon>Cryptotermes</taxon>
    </lineage>
</organism>
<evidence type="ECO:0000256" key="3">
    <source>
        <dbReference type="ARBA" id="ARBA00022692"/>
    </source>
</evidence>
<evidence type="ECO:0000256" key="7">
    <source>
        <dbReference type="ARBA" id="ARBA00038475"/>
    </source>
</evidence>
<accession>A0A2J7RFK0</accession>
<protein>
    <recommendedName>
        <fullName evidence="11">Mannose-P-dolichol utilization defect 1 protein homolog</fullName>
    </recommendedName>
</protein>
<dbReference type="OrthoDB" id="271506at2759"/>
<evidence type="ECO:0000313" key="10">
    <source>
        <dbReference type="Proteomes" id="UP000235965"/>
    </source>
</evidence>
<sequence>MGGYTPVNILWSMQALNVPIICVSKLIQAVTNYKNRSTGQLSAVTCFMLFFGALARVFTTIQDTGDNILLFTYLCTSILNGIIAGQVLWYWNSDKDKKD</sequence>
<keyword evidence="5 8" id="KW-1133">Transmembrane helix</keyword>
<feature type="transmembrane region" description="Helical" evidence="8">
    <location>
        <begin position="6"/>
        <end position="27"/>
    </location>
</feature>
<feature type="transmembrane region" description="Helical" evidence="8">
    <location>
        <begin position="39"/>
        <end position="58"/>
    </location>
</feature>
<dbReference type="InParanoid" id="A0A2J7RFK0"/>
<dbReference type="PANTHER" id="PTHR12226:SF2">
    <property type="entry name" value="MANNOSE-P-DOLICHOL UTILIZATION DEFECT 1 PROTEIN"/>
    <property type="match status" value="1"/>
</dbReference>